<dbReference type="SUPFAM" id="SSF51556">
    <property type="entry name" value="Metallo-dependent hydrolases"/>
    <property type="match status" value="1"/>
</dbReference>
<sequence length="367" mass="39536">MSTDSLVMVDHHCHGLIRTDLGREEFEQLATEATTPPAPGTSHFDSPVGLAIRAHCAPVLGLPPHAAPGGYLARRNELGCAEVARRLLAAAGIDTFLLDCGFRAADLLTPAEMERIGDVSTREITRLEAVLESTAWEGAAHLADGFGATLAAECAESRSVGLKSIIAYRHGLDFDPARPGRREVLAAADAWLRAGGRVEDPVLLRHALWCGVDLGLPLQFHVGYGDPDIVLYRNDPTLMTEFIRAVSVPIMLLHCYPYHREAGYLAAVYPHVHFDVGLAVSFTGPSAERVIAESMELAPYTKVLFSSDAFGLPELYLLGSLLFRRGLAATLARWQDDGHVDAADVARITSLVCGGNALRVYGLDVHG</sequence>
<comment type="caution">
    <text evidence="2">The sequence shown here is derived from an EMBL/GenBank/DDBJ whole genome shotgun (WGS) entry which is preliminary data.</text>
</comment>
<dbReference type="GO" id="GO:0016787">
    <property type="term" value="F:hydrolase activity"/>
    <property type="evidence" value="ECO:0007669"/>
    <property type="project" value="InterPro"/>
</dbReference>
<evidence type="ECO:0000313" key="3">
    <source>
        <dbReference type="Proteomes" id="UP000529783"/>
    </source>
</evidence>
<evidence type="ECO:0000259" key="1">
    <source>
        <dbReference type="Pfam" id="PF04909"/>
    </source>
</evidence>
<dbReference type="PANTHER" id="PTHR43383:SF2">
    <property type="entry name" value="AMIDOHYDROLASE 2 FAMILY PROTEIN"/>
    <property type="match status" value="1"/>
</dbReference>
<dbReference type="RefSeq" id="WP_218905768.1">
    <property type="nucleotide sequence ID" value="NZ_JACCBA010000001.1"/>
</dbReference>
<dbReference type="InterPro" id="IPR032466">
    <property type="entry name" value="Metal_Hydrolase"/>
</dbReference>
<dbReference type="AlphaFoldDB" id="A0A7Y9JKB0"/>
<dbReference type="Gene3D" id="3.20.20.140">
    <property type="entry name" value="Metal-dependent hydrolases"/>
    <property type="match status" value="1"/>
</dbReference>
<dbReference type="EMBL" id="JACCBA010000001">
    <property type="protein sequence ID" value="NYD51621.1"/>
    <property type="molecule type" value="Genomic_DNA"/>
</dbReference>
<name>A0A7Y9JKB0_9ACTN</name>
<gene>
    <name evidence="2" type="ORF">BJY14_007604</name>
</gene>
<evidence type="ECO:0000313" key="2">
    <source>
        <dbReference type="EMBL" id="NYD51621.1"/>
    </source>
</evidence>
<dbReference type="PANTHER" id="PTHR43383">
    <property type="entry name" value="NODULIN 6"/>
    <property type="match status" value="1"/>
</dbReference>
<protein>
    <recommendedName>
        <fullName evidence="1">Amidohydrolase-related domain-containing protein</fullName>
    </recommendedName>
</protein>
<accession>A0A7Y9JKB0</accession>
<feature type="domain" description="Amidohydrolase-related" evidence="1">
    <location>
        <begin position="189"/>
        <end position="363"/>
    </location>
</feature>
<reference evidence="2 3" key="1">
    <citation type="submission" date="2020-07" db="EMBL/GenBank/DDBJ databases">
        <title>Sequencing the genomes of 1000 actinobacteria strains.</title>
        <authorList>
            <person name="Klenk H.-P."/>
        </authorList>
    </citation>
    <scope>NUCLEOTIDE SEQUENCE [LARGE SCALE GENOMIC DNA]</scope>
    <source>
        <strain evidence="2 3">DSM 40398</strain>
    </source>
</reference>
<dbReference type="Pfam" id="PF04909">
    <property type="entry name" value="Amidohydro_2"/>
    <property type="match status" value="1"/>
</dbReference>
<proteinExistence type="predicted"/>
<dbReference type="Proteomes" id="UP000529783">
    <property type="component" value="Unassembled WGS sequence"/>
</dbReference>
<organism evidence="2 3">
    <name type="scientific">Actinomadura luteofluorescens</name>
    <dbReference type="NCBI Taxonomy" id="46163"/>
    <lineage>
        <taxon>Bacteria</taxon>
        <taxon>Bacillati</taxon>
        <taxon>Actinomycetota</taxon>
        <taxon>Actinomycetes</taxon>
        <taxon>Streptosporangiales</taxon>
        <taxon>Thermomonosporaceae</taxon>
        <taxon>Actinomadura</taxon>
    </lineage>
</organism>
<dbReference type="InterPro" id="IPR006680">
    <property type="entry name" value="Amidohydro-rel"/>
</dbReference>
<keyword evidence="3" id="KW-1185">Reference proteome</keyword>